<dbReference type="Pfam" id="PF04606">
    <property type="entry name" value="Ogr_Delta"/>
    <property type="match status" value="1"/>
</dbReference>
<evidence type="ECO:0000313" key="2">
    <source>
        <dbReference type="EMBL" id="MDR5897361.1"/>
    </source>
</evidence>
<evidence type="ECO:0000313" key="3">
    <source>
        <dbReference type="Proteomes" id="UP001269375"/>
    </source>
</evidence>
<evidence type="ECO:0000259" key="1">
    <source>
        <dbReference type="Pfam" id="PF04606"/>
    </source>
</evidence>
<dbReference type="Proteomes" id="UP001269375">
    <property type="component" value="Unassembled WGS sequence"/>
</dbReference>
<accession>A0ABU1GZ90</accession>
<name>A0ABU1GZ90_9GAMM</name>
<organism evidence="2 3">
    <name type="scientific">Larsenimonas suaedae</name>
    <dbReference type="NCBI Taxonomy" id="1851019"/>
    <lineage>
        <taxon>Bacteria</taxon>
        <taxon>Pseudomonadati</taxon>
        <taxon>Pseudomonadota</taxon>
        <taxon>Gammaproteobacteria</taxon>
        <taxon>Oceanospirillales</taxon>
        <taxon>Halomonadaceae</taxon>
        <taxon>Larsenimonas</taxon>
    </lineage>
</organism>
<comment type="caution">
    <text evidence="2">The sequence shown here is derived from an EMBL/GenBank/DDBJ whole genome shotgun (WGS) entry which is preliminary data.</text>
</comment>
<sequence>MDRKSNLRLSCPHCGAFARIRKSQQMTPVYREAVVECQNADCGWRGKLALELTQTLTFSLHPNPEINLPMSPKLRERLLKQLSS</sequence>
<protein>
    <submittedName>
        <fullName evidence="2">Ogr/Delta-like zinc finger family protein</fullName>
    </submittedName>
</protein>
<dbReference type="EMBL" id="JARWAO010000011">
    <property type="protein sequence ID" value="MDR5897361.1"/>
    <property type="molecule type" value="Genomic_DNA"/>
</dbReference>
<dbReference type="InterPro" id="IPR007684">
    <property type="entry name" value="Znf_Ogr/Delta"/>
</dbReference>
<feature type="domain" description="Zinc finger Ogr/Delta-type" evidence="1">
    <location>
        <begin position="11"/>
        <end position="56"/>
    </location>
</feature>
<proteinExistence type="predicted"/>
<gene>
    <name evidence="2" type="ORF">QC825_14915</name>
</gene>
<keyword evidence="3" id="KW-1185">Reference proteome</keyword>
<reference evidence="2 3" key="1">
    <citation type="submission" date="2023-04" db="EMBL/GenBank/DDBJ databases">
        <title>A long-awaited taxogenomic arrangement of the family Halomonadaceae.</title>
        <authorList>
            <person name="De La Haba R."/>
            <person name="Chuvochina M."/>
            <person name="Wittouck S."/>
            <person name="Arahal D.R."/>
            <person name="Sanchez-Porro C."/>
            <person name="Hugenholtz P."/>
            <person name="Ventosa A."/>
        </authorList>
    </citation>
    <scope>NUCLEOTIDE SEQUENCE [LARGE SCALE GENOMIC DNA]</scope>
    <source>
        <strain evidence="2 3">DSM 22428</strain>
    </source>
</reference>
<dbReference type="RefSeq" id="WP_251594957.1">
    <property type="nucleotide sequence ID" value="NZ_JAMLJI010000004.1"/>
</dbReference>